<keyword evidence="2" id="KW-1185">Reference proteome</keyword>
<proteinExistence type="predicted"/>
<dbReference type="Proteomes" id="UP000019335">
    <property type="component" value="Chromosome 19"/>
</dbReference>
<name>W7TRN8_9STRA</name>
<gene>
    <name evidence="1" type="ORF">Naga_100396g4</name>
</gene>
<evidence type="ECO:0000313" key="2">
    <source>
        <dbReference type="Proteomes" id="UP000019335"/>
    </source>
</evidence>
<reference evidence="1 2" key="1">
    <citation type="journal article" date="2014" name="Mol. Plant">
        <title>Chromosome Scale Genome Assembly and Transcriptome Profiling of Nannochloropsis gaditana in Nitrogen Depletion.</title>
        <authorList>
            <person name="Corteggiani Carpinelli E."/>
            <person name="Telatin A."/>
            <person name="Vitulo N."/>
            <person name="Forcato C."/>
            <person name="D'Angelo M."/>
            <person name="Schiavon R."/>
            <person name="Vezzi A."/>
            <person name="Giacometti G.M."/>
            <person name="Morosinotto T."/>
            <person name="Valle G."/>
        </authorList>
    </citation>
    <scope>NUCLEOTIDE SEQUENCE [LARGE SCALE GENOMIC DNA]</scope>
    <source>
        <strain evidence="1 2">B-31</strain>
    </source>
</reference>
<protein>
    <submittedName>
        <fullName evidence="1">Uncharacterized protein</fullName>
    </submittedName>
</protein>
<evidence type="ECO:0000313" key="1">
    <source>
        <dbReference type="EMBL" id="EWM22949.1"/>
    </source>
</evidence>
<sequence length="128" mass="14230">MAVLLVSVEREGVETAREEGKGRRRKGIILPAYHVINLPVGHALVRTLLHPWRLFDRQALEEGGKDRDARGKTTTDLCTLLSSRAGGLGRADGELGGKIWRQTAWNERALRENAMGCGPSKRAFEDRK</sequence>
<accession>W7TRN8</accession>
<dbReference type="AlphaFoldDB" id="W7TRN8"/>
<dbReference type="EMBL" id="AZIL01001965">
    <property type="protein sequence ID" value="EWM22949.1"/>
    <property type="molecule type" value="Genomic_DNA"/>
</dbReference>
<comment type="caution">
    <text evidence="1">The sequence shown here is derived from an EMBL/GenBank/DDBJ whole genome shotgun (WGS) entry which is preliminary data.</text>
</comment>
<organism evidence="1 2">
    <name type="scientific">Nannochloropsis gaditana</name>
    <dbReference type="NCBI Taxonomy" id="72520"/>
    <lineage>
        <taxon>Eukaryota</taxon>
        <taxon>Sar</taxon>
        <taxon>Stramenopiles</taxon>
        <taxon>Ochrophyta</taxon>
        <taxon>Eustigmatophyceae</taxon>
        <taxon>Eustigmatales</taxon>
        <taxon>Monodopsidaceae</taxon>
        <taxon>Nannochloropsis</taxon>
    </lineage>
</organism>